<name>A0AAD8XTE9_9STRA</name>
<keyword evidence="4" id="KW-1185">Reference proteome</keyword>
<dbReference type="GO" id="GO:0006298">
    <property type="term" value="P:mismatch repair"/>
    <property type="evidence" value="ECO:0007669"/>
    <property type="project" value="InterPro"/>
</dbReference>
<sequence length="392" mass="44692">MNNFQARSDVLNERNGNRNRRQRNNDIVDYYHPAINQRQPANWPYPRVSRSHLDSRPSISSHEGSTENRARGSWTLIERNIHYERNQQQQSERNIHYERNQQQQSEQRHFFRQRHHFRQPPTNANSSYQLVTLPSSPASSTNVSVCSSASTLSSIDLDVNAGGNHHSDEDEDDVLLQSAPLLFGQHVHHSLNFLLHSCDYFGTPHNRGGGGSLKVDLRELAMKVGGLSELHLSYWAFKENYHPQTVLFIQSGIFYYVFHKDCDIAVSVLGLNYHKGFIARARFHKSNLLKYTNVLVERGHQVALVNETRTKPTKPRTQWYESVRSVNGQSRNVGNETLLTYADITQNDSTESRASGWKSEGKRRDAAPEKEAQPSRGSTGTQSKGSGHSKDM</sequence>
<organism evidence="3 4">
    <name type="scientific">Skeletonema marinoi</name>
    <dbReference type="NCBI Taxonomy" id="267567"/>
    <lineage>
        <taxon>Eukaryota</taxon>
        <taxon>Sar</taxon>
        <taxon>Stramenopiles</taxon>
        <taxon>Ochrophyta</taxon>
        <taxon>Bacillariophyta</taxon>
        <taxon>Coscinodiscophyceae</taxon>
        <taxon>Thalassiosirophycidae</taxon>
        <taxon>Thalassiosirales</taxon>
        <taxon>Skeletonemataceae</taxon>
        <taxon>Skeletonema</taxon>
        <taxon>Skeletonema marinoi-dohrnii complex</taxon>
    </lineage>
</organism>
<accession>A0AAD8XTE9</accession>
<dbReference type="GO" id="GO:0030983">
    <property type="term" value="F:mismatched DNA binding"/>
    <property type="evidence" value="ECO:0007669"/>
    <property type="project" value="InterPro"/>
</dbReference>
<reference evidence="3" key="1">
    <citation type="submission" date="2023-06" db="EMBL/GenBank/DDBJ databases">
        <title>Survivors Of The Sea: Transcriptome response of Skeletonema marinoi to long-term dormancy.</title>
        <authorList>
            <person name="Pinder M.I.M."/>
            <person name="Kourtchenko O."/>
            <person name="Robertson E.K."/>
            <person name="Larsson T."/>
            <person name="Maumus F."/>
            <person name="Osuna-Cruz C.M."/>
            <person name="Vancaester E."/>
            <person name="Stenow R."/>
            <person name="Vandepoele K."/>
            <person name="Ploug H."/>
            <person name="Bruchert V."/>
            <person name="Godhe A."/>
            <person name="Topel M."/>
        </authorList>
    </citation>
    <scope>NUCLEOTIDE SEQUENCE</scope>
    <source>
        <strain evidence="3">R05AC</strain>
    </source>
</reference>
<feature type="compositionally biased region" description="Polar residues" evidence="1">
    <location>
        <begin position="375"/>
        <end position="386"/>
    </location>
</feature>
<dbReference type="Pfam" id="PF01624">
    <property type="entry name" value="MutS_I"/>
    <property type="match status" value="1"/>
</dbReference>
<feature type="domain" description="DNA mismatch repair protein MutS-like N-terminal" evidence="2">
    <location>
        <begin position="233"/>
        <end position="314"/>
    </location>
</feature>
<dbReference type="InterPro" id="IPR016151">
    <property type="entry name" value="DNA_mismatch_repair_MutS_N"/>
</dbReference>
<dbReference type="SUPFAM" id="SSF55271">
    <property type="entry name" value="DNA repair protein MutS, domain I"/>
    <property type="match status" value="1"/>
</dbReference>
<dbReference type="Proteomes" id="UP001224775">
    <property type="component" value="Unassembled WGS sequence"/>
</dbReference>
<dbReference type="Gene3D" id="3.40.1170.10">
    <property type="entry name" value="DNA repair protein MutS, domain I"/>
    <property type="match status" value="1"/>
</dbReference>
<evidence type="ECO:0000313" key="3">
    <source>
        <dbReference type="EMBL" id="KAK1733524.1"/>
    </source>
</evidence>
<evidence type="ECO:0000259" key="2">
    <source>
        <dbReference type="Pfam" id="PF01624"/>
    </source>
</evidence>
<feature type="region of interest" description="Disordered" evidence="1">
    <location>
        <begin position="38"/>
        <end position="71"/>
    </location>
</feature>
<feature type="compositionally biased region" description="Basic and acidic residues" evidence="1">
    <location>
        <begin position="359"/>
        <end position="373"/>
    </location>
</feature>
<evidence type="ECO:0000313" key="4">
    <source>
        <dbReference type="Proteomes" id="UP001224775"/>
    </source>
</evidence>
<dbReference type="GO" id="GO:0005524">
    <property type="term" value="F:ATP binding"/>
    <property type="evidence" value="ECO:0007669"/>
    <property type="project" value="InterPro"/>
</dbReference>
<dbReference type="InterPro" id="IPR007695">
    <property type="entry name" value="DNA_mismatch_repair_MutS-lik_N"/>
</dbReference>
<gene>
    <name evidence="3" type="ORF">QTG54_015812</name>
</gene>
<feature type="compositionally biased region" description="Polar residues" evidence="1">
    <location>
        <begin position="341"/>
        <end position="353"/>
    </location>
</feature>
<evidence type="ECO:0000256" key="1">
    <source>
        <dbReference type="SAM" id="MobiDB-lite"/>
    </source>
</evidence>
<feature type="region of interest" description="Disordered" evidence="1">
    <location>
        <begin position="341"/>
        <end position="392"/>
    </location>
</feature>
<proteinExistence type="predicted"/>
<dbReference type="EMBL" id="JATAAI010000048">
    <property type="protein sequence ID" value="KAK1733524.1"/>
    <property type="molecule type" value="Genomic_DNA"/>
</dbReference>
<protein>
    <recommendedName>
        <fullName evidence="2">DNA mismatch repair protein MutS-like N-terminal domain-containing protein</fullName>
    </recommendedName>
</protein>
<comment type="caution">
    <text evidence="3">The sequence shown here is derived from an EMBL/GenBank/DDBJ whole genome shotgun (WGS) entry which is preliminary data.</text>
</comment>
<dbReference type="AlphaFoldDB" id="A0AAD8XTE9"/>
<feature type="region of interest" description="Disordered" evidence="1">
    <location>
        <begin position="1"/>
        <end position="25"/>
    </location>
</feature>